<accession>A0AA40GEY5</accession>
<protein>
    <submittedName>
        <fullName evidence="1">Uncharacterized protein</fullName>
    </submittedName>
</protein>
<dbReference type="Proteomes" id="UP001177670">
    <property type="component" value="Unassembled WGS sequence"/>
</dbReference>
<sequence length="76" mass="8717">MTSKTEPPEYLFIRKNRIADSSYSTIGCTAITHTRSFRKSTNRQLKLIEIEDGIKVRNGKLGTFKANRFACIYNSK</sequence>
<organism evidence="1 2">
    <name type="scientific">Melipona bicolor</name>
    <dbReference type="NCBI Taxonomy" id="60889"/>
    <lineage>
        <taxon>Eukaryota</taxon>
        <taxon>Metazoa</taxon>
        <taxon>Ecdysozoa</taxon>
        <taxon>Arthropoda</taxon>
        <taxon>Hexapoda</taxon>
        <taxon>Insecta</taxon>
        <taxon>Pterygota</taxon>
        <taxon>Neoptera</taxon>
        <taxon>Endopterygota</taxon>
        <taxon>Hymenoptera</taxon>
        <taxon>Apocrita</taxon>
        <taxon>Aculeata</taxon>
        <taxon>Apoidea</taxon>
        <taxon>Anthophila</taxon>
        <taxon>Apidae</taxon>
        <taxon>Melipona</taxon>
    </lineage>
</organism>
<reference evidence="1" key="1">
    <citation type="submission" date="2021-10" db="EMBL/GenBank/DDBJ databases">
        <title>Melipona bicolor Genome sequencing and assembly.</title>
        <authorList>
            <person name="Araujo N.S."/>
            <person name="Arias M.C."/>
        </authorList>
    </citation>
    <scope>NUCLEOTIDE SEQUENCE</scope>
    <source>
        <strain evidence="1">USP_2M_L1-L4_2017</strain>
        <tissue evidence="1">Whole body</tissue>
    </source>
</reference>
<evidence type="ECO:0000313" key="1">
    <source>
        <dbReference type="EMBL" id="KAK1136606.1"/>
    </source>
</evidence>
<name>A0AA40GEY5_9HYME</name>
<dbReference type="EMBL" id="JAHYIQ010000001">
    <property type="protein sequence ID" value="KAK1136606.1"/>
    <property type="molecule type" value="Genomic_DNA"/>
</dbReference>
<evidence type="ECO:0000313" key="2">
    <source>
        <dbReference type="Proteomes" id="UP001177670"/>
    </source>
</evidence>
<gene>
    <name evidence="1" type="ORF">K0M31_001152</name>
</gene>
<comment type="caution">
    <text evidence="1">The sequence shown here is derived from an EMBL/GenBank/DDBJ whole genome shotgun (WGS) entry which is preliminary data.</text>
</comment>
<keyword evidence="2" id="KW-1185">Reference proteome</keyword>
<proteinExistence type="predicted"/>
<dbReference type="AlphaFoldDB" id="A0AA40GEY5"/>